<keyword evidence="2" id="KW-0812">Transmembrane</keyword>
<dbReference type="SMART" id="SM00181">
    <property type="entry name" value="EGF"/>
    <property type="match status" value="2"/>
</dbReference>
<dbReference type="InterPro" id="IPR045266">
    <property type="entry name" value="DOH_DOMON"/>
</dbReference>
<dbReference type="Proteomes" id="UP000318571">
    <property type="component" value="Chromosome 12"/>
</dbReference>
<gene>
    <name evidence="5" type="ORF">TCAL_10375</name>
</gene>
<accession>A0A553PSD0</accession>
<dbReference type="PROSITE" id="PS50836">
    <property type="entry name" value="DOMON"/>
    <property type="match status" value="1"/>
</dbReference>
<dbReference type="Gene3D" id="2.10.25.10">
    <property type="entry name" value="Laminin"/>
    <property type="match status" value="1"/>
</dbReference>
<reference evidence="5 6" key="1">
    <citation type="journal article" date="2018" name="Nat. Ecol. Evol.">
        <title>Genomic signatures of mitonuclear coevolution across populations of Tigriopus californicus.</title>
        <authorList>
            <person name="Barreto F.S."/>
            <person name="Watson E.T."/>
            <person name="Lima T.G."/>
            <person name="Willett C.S."/>
            <person name="Edmands S."/>
            <person name="Li W."/>
            <person name="Burton R.S."/>
        </authorList>
    </citation>
    <scope>NUCLEOTIDE SEQUENCE [LARGE SCALE GENOMIC DNA]</scope>
    <source>
        <strain evidence="5 6">San Diego</strain>
    </source>
</reference>
<dbReference type="EMBL" id="VCGU01000001">
    <property type="protein sequence ID" value="TRY80590.1"/>
    <property type="molecule type" value="Genomic_DNA"/>
</dbReference>
<dbReference type="PANTHER" id="PTHR46901:SF2">
    <property type="entry name" value="GH04942P"/>
    <property type="match status" value="1"/>
</dbReference>
<protein>
    <recommendedName>
        <fullName evidence="7">EGF-like domain-containing protein</fullName>
    </recommendedName>
</protein>
<dbReference type="CDD" id="cd09631">
    <property type="entry name" value="DOMON_DOH"/>
    <property type="match status" value="1"/>
</dbReference>
<dbReference type="AlphaFoldDB" id="A0A553PSD0"/>
<evidence type="ECO:0000256" key="2">
    <source>
        <dbReference type="SAM" id="Phobius"/>
    </source>
</evidence>
<keyword evidence="2" id="KW-1133">Transmembrane helix</keyword>
<evidence type="ECO:0000259" key="4">
    <source>
        <dbReference type="PROSITE" id="PS50836"/>
    </source>
</evidence>
<sequence length="467" mass="52227">MTSKKWWRITVSFSVGIVLQSGGTMLVLLVLNLVHLAHSHVSLTFPPARKYDLDFLDTVRTSGLCGMEKGANSTKIQANRSLKVQWHLGYPHRGSYRIRLFNEAKTVDSYLTPGEDFVASTPTDAQEASVSIPDVECNDCTIQLERQALEWGENYRFHSCADVAISRTFIEDCTGHGNPGSGSCSCDKLYHGPRCQFKDDCLSDSDCNNRGKCVEVEGSSLPNFQCFCEFGYFGRNCQKESKLKTKEFVESDYQKLATRGVEFLWQFKGDEVDAIVIADTQSYVAVGWKPKDLTTSCYEFPPDAGAYNSGALHEMDCSDIVIGTARGSTSRIEDYYTRDRSTPRLDSVYGGKSDLTGALGWEEDGKTYIRFTKPRRSTEKTDHTFGESLEIIWAFGQDTDFYRIDEIKYHGPNRGHETLHLRDDGSIHMPVAKETVILSVAVALIVLLIIIQTIQNCSKGKLCCTAK</sequence>
<evidence type="ECO:0000313" key="5">
    <source>
        <dbReference type="EMBL" id="TRY80590.1"/>
    </source>
</evidence>
<evidence type="ECO:0000313" key="6">
    <source>
        <dbReference type="Proteomes" id="UP000318571"/>
    </source>
</evidence>
<evidence type="ECO:0000256" key="1">
    <source>
        <dbReference type="PROSITE-ProRule" id="PRU00076"/>
    </source>
</evidence>
<keyword evidence="1" id="KW-1015">Disulfide bond</keyword>
<dbReference type="Pfam" id="PF03351">
    <property type="entry name" value="DOMON"/>
    <property type="match status" value="1"/>
</dbReference>
<dbReference type="PROSITE" id="PS01186">
    <property type="entry name" value="EGF_2"/>
    <property type="match status" value="1"/>
</dbReference>
<keyword evidence="6" id="KW-1185">Reference proteome</keyword>
<feature type="domain" description="EGF-like" evidence="3">
    <location>
        <begin position="197"/>
        <end position="238"/>
    </location>
</feature>
<dbReference type="OrthoDB" id="6376025at2759"/>
<dbReference type="InterPro" id="IPR005018">
    <property type="entry name" value="DOMON_domain"/>
</dbReference>
<feature type="transmembrane region" description="Helical" evidence="2">
    <location>
        <begin position="6"/>
        <end position="31"/>
    </location>
</feature>
<feature type="disulfide bond" evidence="1">
    <location>
        <begin position="228"/>
        <end position="237"/>
    </location>
</feature>
<dbReference type="PROSITE" id="PS50026">
    <property type="entry name" value="EGF_3"/>
    <property type="match status" value="1"/>
</dbReference>
<dbReference type="CDD" id="cd00054">
    <property type="entry name" value="EGF_CA"/>
    <property type="match status" value="1"/>
</dbReference>
<keyword evidence="2" id="KW-0472">Membrane</keyword>
<proteinExistence type="predicted"/>
<dbReference type="OMA" id="HLGYPHK"/>
<dbReference type="PROSITE" id="PS00022">
    <property type="entry name" value="EGF_1"/>
    <property type="match status" value="1"/>
</dbReference>
<dbReference type="PANTHER" id="PTHR46901">
    <property type="entry name" value="GH04942P"/>
    <property type="match status" value="1"/>
</dbReference>
<keyword evidence="1" id="KW-0245">EGF-like domain</keyword>
<dbReference type="STRING" id="6832.A0A553PSD0"/>
<evidence type="ECO:0000259" key="3">
    <source>
        <dbReference type="PROSITE" id="PS50026"/>
    </source>
</evidence>
<dbReference type="SUPFAM" id="SSF57196">
    <property type="entry name" value="EGF/Laminin"/>
    <property type="match status" value="1"/>
</dbReference>
<feature type="domain" description="DOMON" evidence="4">
    <location>
        <begin position="259"/>
        <end position="396"/>
    </location>
</feature>
<name>A0A553PSD0_TIGCA</name>
<dbReference type="Gene3D" id="2.60.120.260">
    <property type="entry name" value="Galactose-binding domain-like"/>
    <property type="match status" value="1"/>
</dbReference>
<organism evidence="5 6">
    <name type="scientific">Tigriopus californicus</name>
    <name type="common">Marine copepod</name>
    <dbReference type="NCBI Taxonomy" id="6832"/>
    <lineage>
        <taxon>Eukaryota</taxon>
        <taxon>Metazoa</taxon>
        <taxon>Ecdysozoa</taxon>
        <taxon>Arthropoda</taxon>
        <taxon>Crustacea</taxon>
        <taxon>Multicrustacea</taxon>
        <taxon>Hexanauplia</taxon>
        <taxon>Copepoda</taxon>
        <taxon>Harpacticoida</taxon>
        <taxon>Harpacticidae</taxon>
        <taxon>Tigriopus</taxon>
    </lineage>
</organism>
<evidence type="ECO:0008006" key="7">
    <source>
        <dbReference type="Google" id="ProtNLM"/>
    </source>
</evidence>
<comment type="caution">
    <text evidence="1">Lacks conserved residue(s) required for the propagation of feature annotation.</text>
</comment>
<feature type="transmembrane region" description="Helical" evidence="2">
    <location>
        <begin position="436"/>
        <end position="454"/>
    </location>
</feature>
<comment type="caution">
    <text evidence="5">The sequence shown here is derived from an EMBL/GenBank/DDBJ whole genome shotgun (WGS) entry which is preliminary data.</text>
</comment>
<dbReference type="InterPro" id="IPR000742">
    <property type="entry name" value="EGF"/>
</dbReference>